<dbReference type="Pfam" id="PF11374">
    <property type="entry name" value="DUF3176"/>
    <property type="match status" value="1"/>
</dbReference>
<dbReference type="PANTHER" id="PTHR35394">
    <property type="entry name" value="DUF3176 DOMAIN-CONTAINING PROTEIN"/>
    <property type="match status" value="1"/>
</dbReference>
<dbReference type="Proteomes" id="UP000077248">
    <property type="component" value="Unassembled WGS sequence"/>
</dbReference>
<dbReference type="GeneID" id="29109456"/>
<dbReference type="PANTHER" id="PTHR35394:SF6">
    <property type="entry name" value="DUF3176 DOMAIN-CONTAINING PROTEIN"/>
    <property type="match status" value="1"/>
</dbReference>
<dbReference type="RefSeq" id="XP_018380132.1">
    <property type="nucleotide sequence ID" value="XM_018523862.1"/>
</dbReference>
<gene>
    <name evidence="2" type="ORF">CC77DRAFT_1013796</name>
</gene>
<dbReference type="OMA" id="NTTCVYV"/>
<feature type="transmembrane region" description="Helical" evidence="1">
    <location>
        <begin position="194"/>
        <end position="214"/>
    </location>
</feature>
<keyword evidence="1" id="KW-1133">Transmembrane helix</keyword>
<evidence type="ECO:0000313" key="2">
    <source>
        <dbReference type="EMBL" id="OAG14711.1"/>
    </source>
</evidence>
<protein>
    <submittedName>
        <fullName evidence="2">Uncharacterized protein</fullName>
    </submittedName>
</protein>
<dbReference type="AlphaFoldDB" id="A0A177D5M7"/>
<evidence type="ECO:0000313" key="3">
    <source>
        <dbReference type="Proteomes" id="UP000077248"/>
    </source>
</evidence>
<name>A0A177D5M7_ALTAL</name>
<keyword evidence="3" id="KW-1185">Reference proteome</keyword>
<keyword evidence="1" id="KW-0472">Membrane</keyword>
<feature type="transmembrane region" description="Helical" evidence="1">
    <location>
        <begin position="129"/>
        <end position="149"/>
    </location>
</feature>
<accession>A0A177D5M7</accession>
<feature type="transmembrane region" description="Helical" evidence="1">
    <location>
        <begin position="615"/>
        <end position="635"/>
    </location>
</feature>
<evidence type="ECO:0000256" key="1">
    <source>
        <dbReference type="SAM" id="Phobius"/>
    </source>
</evidence>
<dbReference type="EMBL" id="KV441498">
    <property type="protein sequence ID" value="OAG14711.1"/>
    <property type="molecule type" value="Genomic_DNA"/>
</dbReference>
<proteinExistence type="predicted"/>
<keyword evidence="1" id="KW-0812">Transmembrane</keyword>
<reference evidence="2 3" key="1">
    <citation type="submission" date="2016-05" db="EMBL/GenBank/DDBJ databases">
        <title>Comparative analysis of secretome profiles of manganese(II)-oxidizing ascomycete fungi.</title>
        <authorList>
            <consortium name="DOE Joint Genome Institute"/>
            <person name="Zeiner C.A."/>
            <person name="Purvine S.O."/>
            <person name="Zink E.M."/>
            <person name="Wu S."/>
            <person name="Pasa-Tolic L."/>
            <person name="Chaput D.L."/>
            <person name="Haridas S."/>
            <person name="Grigoriev I.V."/>
            <person name="Santelli C.M."/>
            <person name="Hansel C.M."/>
        </authorList>
    </citation>
    <scope>NUCLEOTIDE SEQUENCE [LARGE SCALE GENOMIC DNA]</scope>
    <source>
        <strain evidence="2 3">SRC1lrK2f</strain>
    </source>
</reference>
<organism evidence="2 3">
    <name type="scientific">Alternaria alternata</name>
    <name type="common">Alternaria rot fungus</name>
    <name type="synonym">Torula alternata</name>
    <dbReference type="NCBI Taxonomy" id="5599"/>
    <lineage>
        <taxon>Eukaryota</taxon>
        <taxon>Fungi</taxon>
        <taxon>Dikarya</taxon>
        <taxon>Ascomycota</taxon>
        <taxon>Pezizomycotina</taxon>
        <taxon>Dothideomycetes</taxon>
        <taxon>Pleosporomycetidae</taxon>
        <taxon>Pleosporales</taxon>
        <taxon>Pleosporineae</taxon>
        <taxon>Pleosporaceae</taxon>
        <taxon>Alternaria</taxon>
        <taxon>Alternaria sect. Alternaria</taxon>
        <taxon>Alternaria alternata complex</taxon>
    </lineage>
</organism>
<sequence>MVQLESSAPLLTSRVHQGAATSISHNANTYDASLQEAPEPERPSCKDRKPWRRRWSHFAHSFIKLATGIKAGYKRSTHAIRRSWKKSWTVETFSFIFSVLTLAGLVATLSTHQGKPLPKWPQLITINSVLSLFSLIMRTGVSVVLAEGLKGISQSRWKWYRKTRTLGDIKHFDAASRGPWGSFLLLCHMRPRRAYYMASLGALATVMTALTGFFSQQLLLFEDCAQRTDTAIVRLARTNNYTAAGGILGLGTGGNWMLWAEYAPMVAATTVGLIQPIEDFTNVFARGCDSGNCTFPSSDGASFSTVAISHICEDISGLIRQYTNYSHTSTVLTTPEGAPTRLNYSDHRNYSDFSVMTTSTHATKYRGHDLFPLHTIALLFRERFASNDSRAVNCTLFPTVNTYSVKVANTRLEETLLESIPLDFDYPDITTNLAGGEEEGLEWRPNLFALATDYTMRDGIKEPCAGSADPAPELVKHYKVKTEEWDEEGKIHRTSTQWYYPKDCLWTMSQPAAWGLRRHFDTMFHEQILKSNGLSLIEGNAYLRALWRQDPEGRENMTGPPIKGQTSIASIDESFRNMTRAMTAFIRTHGAEGEEGWARGYMWANTTCVYVRWEWIAFPVVMIALTGLFLLLVIIDNWKVESDRLWKSSVLATLFCEVDVERDRPKGKEEMSEIAKSTGVSLEGKSGRLRMVVRE</sequence>
<feature type="transmembrane region" description="Helical" evidence="1">
    <location>
        <begin position="88"/>
        <end position="109"/>
    </location>
</feature>
<dbReference type="VEuPathDB" id="FungiDB:CC77DRAFT_1013796"/>
<dbReference type="InterPro" id="IPR021514">
    <property type="entry name" value="DUF3176"/>
</dbReference>
<dbReference type="KEGG" id="aalt:CC77DRAFT_1013796"/>